<evidence type="ECO:0000256" key="21">
    <source>
        <dbReference type="ARBA" id="ARBA00049966"/>
    </source>
</evidence>
<dbReference type="Proteomes" id="UP000490800">
    <property type="component" value="Unassembled WGS sequence"/>
</dbReference>
<evidence type="ECO:0000256" key="8">
    <source>
        <dbReference type="ARBA" id="ARBA00022960"/>
    </source>
</evidence>
<organism evidence="23 24">
    <name type="scientific">Paenibacillus lutrae</name>
    <dbReference type="NCBI Taxonomy" id="2078573"/>
    <lineage>
        <taxon>Bacteria</taxon>
        <taxon>Bacillati</taxon>
        <taxon>Bacillota</taxon>
        <taxon>Bacilli</taxon>
        <taxon>Bacillales</taxon>
        <taxon>Paenibacillaceae</taxon>
        <taxon>Paenibacillus</taxon>
    </lineage>
</organism>
<comment type="similarity">
    <text evidence="16">Belongs to the SEDS family. FtsW subfamily.</text>
</comment>
<gene>
    <name evidence="23" type="primary">ftsW</name>
    <name evidence="23" type="ORF">EDM21_06890</name>
</gene>
<sequence length="394" mass="42967">MNAPRRGTPDFLLLFLTFALVCFGVVMVFSSSSVYAATRWNDSWLLTSNQIISVLIGTFCLLLTMNIRYTKLKKLVIPAFIIILILLVVVLMIAPEDKGARSRLKIGPLSMQPSEFAKIGIIMYLALLIGKKGERIKKLKSGLLPAIIVTGFVSALIVVQPDVGTAAIFILTAFTVIFVGGARLKHLLILGGLGAATITILLGLYFLFDPESASSFFSIRMARINTFLNPRDDMLGEGYQIMHALYALGHGGIMGTGFGQSIQKMYIPEPYNDFIFAIIAEEFGLIGSCLFLLVYIVFIWRGLIIAVRCPDTFGMLTGVGIMGMIGFQAIINIGGVIGAIPMTGVTLPLISYGGSSIMATLIGMGIVLSLSREQNRLEKKEKVEKVTQTTRVYR</sequence>
<dbReference type="NCBIfam" id="TIGR02614">
    <property type="entry name" value="ftsW"/>
    <property type="match status" value="1"/>
</dbReference>
<feature type="transmembrane region" description="Helical" evidence="22">
    <location>
        <begin position="75"/>
        <end position="94"/>
    </location>
</feature>
<keyword evidence="9" id="KW-0573">Peptidoglycan synthesis</keyword>
<feature type="transmembrane region" description="Helical" evidence="22">
    <location>
        <begin position="142"/>
        <end position="159"/>
    </location>
</feature>
<evidence type="ECO:0000313" key="24">
    <source>
        <dbReference type="Proteomes" id="UP000490800"/>
    </source>
</evidence>
<dbReference type="AlphaFoldDB" id="A0A7X3JYT5"/>
<comment type="pathway">
    <text evidence="2">Cell wall biogenesis; peptidoglycan biosynthesis.</text>
</comment>
<feature type="transmembrane region" description="Helical" evidence="22">
    <location>
        <begin position="165"/>
        <end position="182"/>
    </location>
</feature>
<evidence type="ECO:0000256" key="20">
    <source>
        <dbReference type="ARBA" id="ARBA00049902"/>
    </source>
</evidence>
<evidence type="ECO:0000256" key="22">
    <source>
        <dbReference type="SAM" id="Phobius"/>
    </source>
</evidence>
<feature type="transmembrane region" description="Helical" evidence="22">
    <location>
        <begin position="349"/>
        <end position="370"/>
    </location>
</feature>
<keyword evidence="11 22" id="KW-0472">Membrane</keyword>
<dbReference type="InterPro" id="IPR018365">
    <property type="entry name" value="Cell_cycle_FtsW-rel_CS"/>
</dbReference>
<evidence type="ECO:0000256" key="13">
    <source>
        <dbReference type="ARBA" id="ARBA00023316"/>
    </source>
</evidence>
<dbReference type="GO" id="GO:0051301">
    <property type="term" value="P:cell division"/>
    <property type="evidence" value="ECO:0007669"/>
    <property type="project" value="UniProtKB-KW"/>
</dbReference>
<comment type="function">
    <text evidence="21">Peptidoglycan polymerase that is essential for cell division.</text>
</comment>
<keyword evidence="12" id="KW-0131">Cell cycle</keyword>
<dbReference type="GO" id="GO:0008360">
    <property type="term" value="P:regulation of cell shape"/>
    <property type="evidence" value="ECO:0007669"/>
    <property type="project" value="UniProtKB-KW"/>
</dbReference>
<evidence type="ECO:0000256" key="3">
    <source>
        <dbReference type="ARBA" id="ARBA00022475"/>
    </source>
</evidence>
<evidence type="ECO:0000256" key="14">
    <source>
        <dbReference type="ARBA" id="ARBA00032370"/>
    </source>
</evidence>
<feature type="transmembrane region" description="Helical" evidence="22">
    <location>
        <begin position="312"/>
        <end position="337"/>
    </location>
</feature>
<dbReference type="Pfam" id="PF01098">
    <property type="entry name" value="FTSW_RODA_SPOVE"/>
    <property type="match status" value="1"/>
</dbReference>
<dbReference type="GO" id="GO:0032153">
    <property type="term" value="C:cell division site"/>
    <property type="evidence" value="ECO:0007669"/>
    <property type="project" value="TreeGrafter"/>
</dbReference>
<evidence type="ECO:0000256" key="4">
    <source>
        <dbReference type="ARBA" id="ARBA00022618"/>
    </source>
</evidence>
<evidence type="ECO:0000256" key="16">
    <source>
        <dbReference type="ARBA" id="ARBA00038053"/>
    </source>
</evidence>
<evidence type="ECO:0000256" key="18">
    <source>
        <dbReference type="ARBA" id="ARBA00041418"/>
    </source>
</evidence>
<dbReference type="GO" id="GO:0015648">
    <property type="term" value="F:lipid-linked peptidoglycan transporter activity"/>
    <property type="evidence" value="ECO:0007669"/>
    <property type="project" value="TreeGrafter"/>
</dbReference>
<feature type="transmembrane region" description="Helical" evidence="22">
    <location>
        <begin position="12"/>
        <end position="37"/>
    </location>
</feature>
<evidence type="ECO:0000256" key="1">
    <source>
        <dbReference type="ARBA" id="ARBA00004651"/>
    </source>
</evidence>
<evidence type="ECO:0000256" key="7">
    <source>
        <dbReference type="ARBA" id="ARBA00022692"/>
    </source>
</evidence>
<dbReference type="GO" id="GO:0008955">
    <property type="term" value="F:peptidoglycan glycosyltransferase activity"/>
    <property type="evidence" value="ECO:0007669"/>
    <property type="project" value="UniProtKB-EC"/>
</dbReference>
<keyword evidence="7 22" id="KW-0812">Transmembrane</keyword>
<evidence type="ECO:0000256" key="6">
    <source>
        <dbReference type="ARBA" id="ARBA00022679"/>
    </source>
</evidence>
<dbReference type="InterPro" id="IPR013437">
    <property type="entry name" value="FtsW"/>
</dbReference>
<dbReference type="InterPro" id="IPR001182">
    <property type="entry name" value="FtsW/RodA"/>
</dbReference>
<keyword evidence="10 22" id="KW-1133">Transmembrane helix</keyword>
<evidence type="ECO:0000256" key="19">
    <source>
        <dbReference type="ARBA" id="ARBA00044770"/>
    </source>
</evidence>
<protein>
    <recommendedName>
        <fullName evidence="17">Probable peptidoglycan glycosyltransferase FtsW</fullName>
        <ecNumber evidence="19">2.4.99.28</ecNumber>
    </recommendedName>
    <alternativeName>
        <fullName evidence="18">Cell division protein FtsW</fullName>
    </alternativeName>
    <alternativeName>
        <fullName evidence="15">Cell wall polymerase</fullName>
    </alternativeName>
    <alternativeName>
        <fullName evidence="14">Peptidoglycan polymerase</fullName>
    </alternativeName>
</protein>
<dbReference type="GO" id="GO:0009252">
    <property type="term" value="P:peptidoglycan biosynthetic process"/>
    <property type="evidence" value="ECO:0007669"/>
    <property type="project" value="UniProtKB-KW"/>
</dbReference>
<comment type="subcellular location">
    <subcellularLocation>
        <location evidence="1">Cell membrane</location>
        <topology evidence="1">Multi-pass membrane protein</topology>
    </subcellularLocation>
</comment>
<dbReference type="PANTHER" id="PTHR30474:SF2">
    <property type="entry name" value="PEPTIDOGLYCAN GLYCOSYLTRANSFERASE FTSW-RELATED"/>
    <property type="match status" value="1"/>
</dbReference>
<keyword evidence="13" id="KW-0961">Cell wall biogenesis/degradation</keyword>
<dbReference type="RefSeq" id="WP_166541874.1">
    <property type="nucleotide sequence ID" value="NZ_RHLK01000003.1"/>
</dbReference>
<dbReference type="EC" id="2.4.99.28" evidence="19"/>
<keyword evidence="8" id="KW-0133">Cell shape</keyword>
<proteinExistence type="inferred from homology"/>
<evidence type="ECO:0000256" key="5">
    <source>
        <dbReference type="ARBA" id="ARBA00022676"/>
    </source>
</evidence>
<evidence type="ECO:0000256" key="15">
    <source>
        <dbReference type="ARBA" id="ARBA00033270"/>
    </source>
</evidence>
<evidence type="ECO:0000256" key="2">
    <source>
        <dbReference type="ARBA" id="ARBA00004752"/>
    </source>
</evidence>
<reference evidence="23 24" key="1">
    <citation type="journal article" date="2019" name="Microorganisms">
        <title>Paenibacillus lutrae sp. nov., A Chitinolytic Species Isolated from A River Otter in Castril Natural Park, Granada, Spain.</title>
        <authorList>
            <person name="Rodriguez M."/>
            <person name="Reina J.C."/>
            <person name="Bejar V."/>
            <person name="Llamas I."/>
        </authorList>
    </citation>
    <scope>NUCLEOTIDE SEQUENCE [LARGE SCALE GENOMIC DNA]</scope>
    <source>
        <strain evidence="23 24">N10</strain>
    </source>
</reference>
<comment type="catalytic activity">
    <reaction evidence="20">
        <text>[GlcNAc-(1-&gt;4)-Mur2Ac(oyl-L-Ala-gamma-D-Glu-L-Lys-D-Ala-D-Ala)](n)-di-trans,octa-cis-undecaprenyl diphosphate + beta-D-GlcNAc-(1-&gt;4)-Mur2Ac(oyl-L-Ala-gamma-D-Glu-L-Lys-D-Ala-D-Ala)-di-trans,octa-cis-undecaprenyl diphosphate = [GlcNAc-(1-&gt;4)-Mur2Ac(oyl-L-Ala-gamma-D-Glu-L-Lys-D-Ala-D-Ala)](n+1)-di-trans,octa-cis-undecaprenyl diphosphate + di-trans,octa-cis-undecaprenyl diphosphate + H(+)</text>
        <dbReference type="Rhea" id="RHEA:23708"/>
        <dbReference type="Rhea" id="RHEA-COMP:9602"/>
        <dbReference type="Rhea" id="RHEA-COMP:9603"/>
        <dbReference type="ChEBI" id="CHEBI:15378"/>
        <dbReference type="ChEBI" id="CHEBI:58405"/>
        <dbReference type="ChEBI" id="CHEBI:60033"/>
        <dbReference type="ChEBI" id="CHEBI:78435"/>
        <dbReference type="EC" id="2.4.99.28"/>
    </reaction>
</comment>
<evidence type="ECO:0000256" key="11">
    <source>
        <dbReference type="ARBA" id="ARBA00023136"/>
    </source>
</evidence>
<evidence type="ECO:0000313" key="23">
    <source>
        <dbReference type="EMBL" id="MVO99255.1"/>
    </source>
</evidence>
<evidence type="ECO:0000256" key="17">
    <source>
        <dbReference type="ARBA" id="ARBA00041185"/>
    </source>
</evidence>
<evidence type="ECO:0000256" key="12">
    <source>
        <dbReference type="ARBA" id="ARBA00023306"/>
    </source>
</evidence>
<evidence type="ECO:0000256" key="9">
    <source>
        <dbReference type="ARBA" id="ARBA00022984"/>
    </source>
</evidence>
<dbReference type="PROSITE" id="PS00428">
    <property type="entry name" value="FTSW_RODA_SPOVE"/>
    <property type="match status" value="1"/>
</dbReference>
<dbReference type="GO" id="GO:0071555">
    <property type="term" value="P:cell wall organization"/>
    <property type="evidence" value="ECO:0007669"/>
    <property type="project" value="UniProtKB-KW"/>
</dbReference>
<dbReference type="EMBL" id="RHLK01000003">
    <property type="protein sequence ID" value="MVO99255.1"/>
    <property type="molecule type" value="Genomic_DNA"/>
</dbReference>
<comment type="caution">
    <text evidence="23">The sequence shown here is derived from an EMBL/GenBank/DDBJ whole genome shotgun (WGS) entry which is preliminary data.</text>
</comment>
<feature type="transmembrane region" description="Helical" evidence="22">
    <location>
        <begin position="43"/>
        <end position="63"/>
    </location>
</feature>
<evidence type="ECO:0000256" key="10">
    <source>
        <dbReference type="ARBA" id="ARBA00022989"/>
    </source>
</evidence>
<keyword evidence="24" id="KW-1185">Reference proteome</keyword>
<feature type="transmembrane region" description="Helical" evidence="22">
    <location>
        <begin position="114"/>
        <end position="130"/>
    </location>
</feature>
<keyword evidence="6" id="KW-0808">Transferase</keyword>
<dbReference type="GO" id="GO:0005886">
    <property type="term" value="C:plasma membrane"/>
    <property type="evidence" value="ECO:0007669"/>
    <property type="project" value="UniProtKB-SubCell"/>
</dbReference>
<keyword evidence="4" id="KW-0132">Cell division</keyword>
<feature type="transmembrane region" description="Helical" evidence="22">
    <location>
        <begin position="187"/>
        <end position="208"/>
    </location>
</feature>
<keyword evidence="5" id="KW-0328">Glycosyltransferase</keyword>
<dbReference type="PANTHER" id="PTHR30474">
    <property type="entry name" value="CELL CYCLE PROTEIN"/>
    <property type="match status" value="1"/>
</dbReference>
<keyword evidence="3" id="KW-1003">Cell membrane</keyword>
<accession>A0A7X3JYT5</accession>
<name>A0A7X3JYT5_9BACL</name>
<feature type="transmembrane region" description="Helical" evidence="22">
    <location>
        <begin position="274"/>
        <end position="300"/>
    </location>
</feature>